<dbReference type="EMBL" id="JAPKNA010000001">
    <property type="protein sequence ID" value="MCX5463181.1"/>
    <property type="molecule type" value="Genomic_DNA"/>
</dbReference>
<gene>
    <name evidence="2" type="ORF">OSH09_03230</name>
</gene>
<comment type="caution">
    <text evidence="2">The sequence shown here is derived from an EMBL/GenBank/DDBJ whole genome shotgun (WGS) entry which is preliminary data.</text>
</comment>
<evidence type="ECO:0008006" key="4">
    <source>
        <dbReference type="Google" id="ProtNLM"/>
    </source>
</evidence>
<accession>A0ABT3VM71</accession>
<feature type="signal peptide" evidence="1">
    <location>
        <begin position="1"/>
        <end position="21"/>
    </location>
</feature>
<sequence>MKMRTALIGIAAFCMSSAAHAADLPRYDPNTYCESVSAVSGGSAMITNECIKMEQTAYNKLKKIWESIPSKTSAYCDRVARTTGGSYSLLESCIEMEINEAGAPQKFQF</sequence>
<keyword evidence="3" id="KW-1185">Reference proteome</keyword>
<evidence type="ECO:0000313" key="2">
    <source>
        <dbReference type="EMBL" id="MCX5463181.1"/>
    </source>
</evidence>
<dbReference type="RefSeq" id="WP_266120137.1">
    <property type="nucleotide sequence ID" value="NZ_JAPKNA010000001.1"/>
</dbReference>
<dbReference type="Proteomes" id="UP001209916">
    <property type="component" value="Unassembled WGS sequence"/>
</dbReference>
<evidence type="ECO:0000313" key="3">
    <source>
        <dbReference type="Proteomes" id="UP001209916"/>
    </source>
</evidence>
<keyword evidence="1" id="KW-0732">Signal</keyword>
<evidence type="ECO:0000256" key="1">
    <source>
        <dbReference type="SAM" id="SignalP"/>
    </source>
</evidence>
<reference evidence="2 3" key="1">
    <citation type="submission" date="2022-11" db="EMBL/GenBank/DDBJ databases">
        <title>Biodiversity and phylogenetic relationships of bacteria.</title>
        <authorList>
            <person name="Machado R.A.R."/>
            <person name="Bhat A."/>
            <person name="Loulou A."/>
            <person name="Kallel S."/>
        </authorList>
    </citation>
    <scope>NUCLEOTIDE SEQUENCE [LARGE SCALE GENOMIC DNA]</scope>
    <source>
        <strain evidence="2 3">DSM 13975</strain>
    </source>
</reference>
<protein>
    <recommendedName>
        <fullName evidence="4">DUF1311 domain-containing protein</fullName>
    </recommendedName>
</protein>
<proteinExistence type="predicted"/>
<name>A0ABT3VM71_9BURK</name>
<feature type="chain" id="PRO_5046940539" description="DUF1311 domain-containing protein" evidence="1">
    <location>
        <begin position="22"/>
        <end position="109"/>
    </location>
</feature>
<organism evidence="2 3">
    <name type="scientific">Alcaligenes parafaecalis</name>
    <dbReference type="NCBI Taxonomy" id="171260"/>
    <lineage>
        <taxon>Bacteria</taxon>
        <taxon>Pseudomonadati</taxon>
        <taxon>Pseudomonadota</taxon>
        <taxon>Betaproteobacteria</taxon>
        <taxon>Burkholderiales</taxon>
        <taxon>Alcaligenaceae</taxon>
        <taxon>Alcaligenes</taxon>
    </lineage>
</organism>